<dbReference type="EMBL" id="BLXY01000001">
    <property type="protein sequence ID" value="GFO62154.1"/>
    <property type="molecule type" value="Genomic_DNA"/>
</dbReference>
<dbReference type="Pfam" id="PF02878">
    <property type="entry name" value="PGM_PMM_I"/>
    <property type="match status" value="1"/>
</dbReference>
<dbReference type="InterPro" id="IPR005846">
    <property type="entry name" value="A-D-PHexomutase_a/b/a-III"/>
</dbReference>
<feature type="domain" description="Alpha-D-phosphohexomutase alpha/beta/alpha" evidence="9">
    <location>
        <begin position="3"/>
        <end position="137"/>
    </location>
</feature>
<name>A0A6V8MQF8_9BACT</name>
<reference evidence="14" key="1">
    <citation type="submission" date="2020-06" db="EMBL/GenBank/DDBJ databases">
        <title>Draft genomic sequecing of Geomonas sp. Red736.</title>
        <authorList>
            <person name="Itoh H."/>
            <person name="Xu Z.X."/>
            <person name="Ushijima N."/>
            <person name="Masuda Y."/>
            <person name="Shiratori Y."/>
            <person name="Senoo K."/>
        </authorList>
    </citation>
    <scope>NUCLEOTIDE SEQUENCE [LARGE SCALE GENOMIC DNA]</scope>
    <source>
        <strain evidence="14">Red736</strain>
    </source>
</reference>
<dbReference type="InterPro" id="IPR005844">
    <property type="entry name" value="A-D-PHexomutase_a/b/a-I"/>
</dbReference>
<comment type="cofactor">
    <cofactor evidence="1">
        <name>Mg(2+)</name>
        <dbReference type="ChEBI" id="CHEBI:18420"/>
    </cofactor>
</comment>
<organism evidence="12 14">
    <name type="scientific">Geomonas paludis</name>
    <dbReference type="NCBI Taxonomy" id="2740185"/>
    <lineage>
        <taxon>Bacteria</taxon>
        <taxon>Pseudomonadati</taxon>
        <taxon>Thermodesulfobacteriota</taxon>
        <taxon>Desulfuromonadia</taxon>
        <taxon>Geobacterales</taxon>
        <taxon>Geobacteraceae</taxon>
        <taxon>Geomonas</taxon>
    </lineage>
</organism>
<dbReference type="PROSITE" id="PS00710">
    <property type="entry name" value="PGM_PMM"/>
    <property type="match status" value="1"/>
</dbReference>
<dbReference type="EMBL" id="CP096574">
    <property type="protein sequence ID" value="UPU36232.1"/>
    <property type="molecule type" value="Genomic_DNA"/>
</dbReference>
<keyword evidence="4 7" id="KW-0479">Metal-binding</keyword>
<evidence type="ECO:0000259" key="9">
    <source>
        <dbReference type="Pfam" id="PF02878"/>
    </source>
</evidence>
<dbReference type="InterPro" id="IPR005843">
    <property type="entry name" value="A-D-PHexomutase_C"/>
</dbReference>
<reference evidence="12" key="2">
    <citation type="journal article" date="2021" name="Int. J. Syst. Evol. Microbiol.">
        <title>Geomonas silvestris sp. nov., Geomonas paludis sp. nov. and Geomonas limicola sp. nov., isolated from terrestrial environments, and emended description of the genus Geomonas.</title>
        <authorList>
            <person name="Itoh H."/>
            <person name="Xu Z."/>
            <person name="Masuda Y."/>
            <person name="Ushijima N."/>
            <person name="Hayakawa C."/>
            <person name="Shiratori Y."/>
            <person name="Senoo K."/>
        </authorList>
    </citation>
    <scope>NUCLEOTIDE SEQUENCE</scope>
    <source>
        <strain evidence="12">Red736</strain>
    </source>
</reference>
<dbReference type="GO" id="GO:0005975">
    <property type="term" value="P:carbohydrate metabolic process"/>
    <property type="evidence" value="ECO:0007669"/>
    <property type="project" value="InterPro"/>
</dbReference>
<dbReference type="Proteomes" id="UP000568888">
    <property type="component" value="Unassembled WGS sequence"/>
</dbReference>
<accession>A0A6V8MQF8</accession>
<dbReference type="InterPro" id="IPR005841">
    <property type="entry name" value="Alpha-D-phosphohexomutase_SF"/>
</dbReference>
<dbReference type="CDD" id="cd05800">
    <property type="entry name" value="PGM_like2"/>
    <property type="match status" value="1"/>
</dbReference>
<keyword evidence="5 7" id="KW-0460">Magnesium</keyword>
<evidence type="ECO:0000259" key="8">
    <source>
        <dbReference type="Pfam" id="PF00408"/>
    </source>
</evidence>
<dbReference type="InterPro" id="IPR016055">
    <property type="entry name" value="A-D-PHexomutase_a/b/a-I/II/III"/>
</dbReference>
<evidence type="ECO:0000256" key="7">
    <source>
        <dbReference type="RuleBase" id="RU004326"/>
    </source>
</evidence>
<sequence length="469" mass="50740">MQIQFGTDGWRGVIADTFTFENLSLVAQATMDYLHKQGLAQKGLVIGYDRRFLSKEFAERVAAIAAGNGIKTWLSQEYAPTPAVSWAVHEKKAGAGVMITASHNPPRYNGFKVKESFGGSARPSTTKVLEQMVAENQAASRPVQALELAEAQATGQVELFDATAPYLAQLGRYVDLELIRSAGIKAVVDPMFGAGSGLLPLLVPGLEEIHGAENPSFGGHPPEPIAEHLGELSALVEAGNFQVGLALDGDADRIGAVDETGEFFSSHRIFTVLLRHLYERKGVRGAVVKTVSTTQMIDLLAQKYGLELFETQIGFKHICEMMLENDILMGGEESGGLGVKGHIPERDGILMGLLLLEAMAMSGKGLRALLEETMDEIGHFHYSRIDLPIDPQAKRQLLERMQEGGITSIAGFAVARHNFSDGFKFIFEDGAWLLIRPSGTEPVLRLYSEAGDPEKVALLLKAARGIAGV</sequence>
<proteinExistence type="inferred from homology"/>
<keyword evidence="6" id="KW-0413">Isomerase</keyword>
<feature type="domain" description="Alpha-D-phosphohexomutase alpha/beta/alpha" evidence="11">
    <location>
        <begin position="267"/>
        <end position="375"/>
    </location>
</feature>
<dbReference type="Gene3D" id="3.40.120.10">
    <property type="entry name" value="Alpha-D-Glucose-1,6-Bisphosphate, subunit A, domain 3"/>
    <property type="match status" value="3"/>
</dbReference>
<comment type="similarity">
    <text evidence="2 7">Belongs to the phosphohexose mutase family.</text>
</comment>
<dbReference type="SUPFAM" id="SSF53738">
    <property type="entry name" value="Phosphoglucomutase, first 3 domains"/>
    <property type="match status" value="2"/>
</dbReference>
<feature type="domain" description="Alpha-D-phosphohexomutase alpha/beta/alpha" evidence="10">
    <location>
        <begin position="165"/>
        <end position="261"/>
    </location>
</feature>
<dbReference type="RefSeq" id="WP_183343932.1">
    <property type="nucleotide sequence ID" value="NZ_BLXY01000001.1"/>
</dbReference>
<evidence type="ECO:0000256" key="3">
    <source>
        <dbReference type="ARBA" id="ARBA00022553"/>
    </source>
</evidence>
<dbReference type="InterPro" id="IPR036900">
    <property type="entry name" value="A-D-PHexomutase_C_sf"/>
</dbReference>
<feature type="domain" description="Alpha-D-phosphohexomutase C-terminal" evidence="8">
    <location>
        <begin position="409"/>
        <end position="460"/>
    </location>
</feature>
<evidence type="ECO:0000313" key="13">
    <source>
        <dbReference type="EMBL" id="UPU36232.1"/>
    </source>
</evidence>
<evidence type="ECO:0000256" key="1">
    <source>
        <dbReference type="ARBA" id="ARBA00001946"/>
    </source>
</evidence>
<evidence type="ECO:0000256" key="5">
    <source>
        <dbReference type="ARBA" id="ARBA00022842"/>
    </source>
</evidence>
<dbReference type="PANTHER" id="PTHR45745">
    <property type="entry name" value="PHOSPHOMANNOMUTASE 45A"/>
    <property type="match status" value="1"/>
</dbReference>
<dbReference type="SUPFAM" id="SSF55957">
    <property type="entry name" value="Phosphoglucomutase, C-terminal domain"/>
    <property type="match status" value="1"/>
</dbReference>
<keyword evidence="3" id="KW-0597">Phosphoprotein</keyword>
<dbReference type="PANTHER" id="PTHR45745:SF1">
    <property type="entry name" value="PHOSPHOGLUCOMUTASE 2B-RELATED"/>
    <property type="match status" value="1"/>
</dbReference>
<protein>
    <submittedName>
        <fullName evidence="12">Phosphoesterase</fullName>
    </submittedName>
    <submittedName>
        <fullName evidence="13">Phosphoglucomutase/phosphomannomutase family protein</fullName>
    </submittedName>
</protein>
<dbReference type="Pfam" id="PF00408">
    <property type="entry name" value="PGM_PMM_IV"/>
    <property type="match status" value="1"/>
</dbReference>
<dbReference type="InterPro" id="IPR016066">
    <property type="entry name" value="A-D-PHexomutase_CS"/>
</dbReference>
<dbReference type="GO" id="GO:0000287">
    <property type="term" value="F:magnesium ion binding"/>
    <property type="evidence" value="ECO:0007669"/>
    <property type="project" value="InterPro"/>
</dbReference>
<dbReference type="InterPro" id="IPR005845">
    <property type="entry name" value="A-D-PHexomutase_a/b/a-II"/>
</dbReference>
<gene>
    <name evidence="12" type="ORF">GMPD_00730</name>
    <name evidence="13" type="ORF">M1B72_00595</name>
</gene>
<dbReference type="PRINTS" id="PR00509">
    <property type="entry name" value="PGMPMM"/>
</dbReference>
<evidence type="ECO:0000313" key="12">
    <source>
        <dbReference type="EMBL" id="GFO62154.1"/>
    </source>
</evidence>
<dbReference type="Pfam" id="PF02879">
    <property type="entry name" value="PGM_PMM_II"/>
    <property type="match status" value="1"/>
</dbReference>
<dbReference type="GO" id="GO:0008973">
    <property type="term" value="F:phosphopentomutase activity"/>
    <property type="evidence" value="ECO:0007669"/>
    <property type="project" value="TreeGrafter"/>
</dbReference>
<evidence type="ECO:0000259" key="11">
    <source>
        <dbReference type="Pfam" id="PF02880"/>
    </source>
</evidence>
<evidence type="ECO:0000256" key="4">
    <source>
        <dbReference type="ARBA" id="ARBA00022723"/>
    </source>
</evidence>
<reference evidence="13" key="3">
    <citation type="submission" date="2022-04" db="EMBL/GenBank/DDBJ databases">
        <authorList>
            <person name="Liu G."/>
        </authorList>
    </citation>
    <scope>NUCLEOTIDE SEQUENCE</scope>
    <source>
        <strain evidence="13">RG22</strain>
    </source>
</reference>
<keyword evidence="15" id="KW-1185">Reference proteome</keyword>
<dbReference type="Pfam" id="PF02880">
    <property type="entry name" value="PGM_PMM_III"/>
    <property type="match status" value="1"/>
</dbReference>
<dbReference type="Gene3D" id="3.30.310.50">
    <property type="entry name" value="Alpha-D-phosphohexomutase, C-terminal domain"/>
    <property type="match status" value="1"/>
</dbReference>
<dbReference type="Proteomes" id="UP000831485">
    <property type="component" value="Chromosome"/>
</dbReference>
<dbReference type="GO" id="GO:0006166">
    <property type="term" value="P:purine ribonucleoside salvage"/>
    <property type="evidence" value="ECO:0007669"/>
    <property type="project" value="TreeGrafter"/>
</dbReference>
<evidence type="ECO:0000313" key="15">
    <source>
        <dbReference type="Proteomes" id="UP000831485"/>
    </source>
</evidence>
<evidence type="ECO:0000313" key="14">
    <source>
        <dbReference type="Proteomes" id="UP000568888"/>
    </source>
</evidence>
<evidence type="ECO:0000256" key="6">
    <source>
        <dbReference type="ARBA" id="ARBA00023235"/>
    </source>
</evidence>
<dbReference type="FunFam" id="3.40.120.10:FF:000028">
    <property type="entry name" value="GlcNAc phosphomutase"/>
    <property type="match status" value="1"/>
</dbReference>
<dbReference type="AlphaFoldDB" id="A0A6V8MQF8"/>
<evidence type="ECO:0000256" key="2">
    <source>
        <dbReference type="ARBA" id="ARBA00010231"/>
    </source>
</evidence>
<evidence type="ECO:0000259" key="10">
    <source>
        <dbReference type="Pfam" id="PF02879"/>
    </source>
</evidence>